<dbReference type="AlphaFoldDB" id="A0A8H8DHJ7"/>
<dbReference type="Proteomes" id="UP000673691">
    <property type="component" value="Unassembled WGS sequence"/>
</dbReference>
<gene>
    <name evidence="2" type="ORF">BJ554DRAFT_1243</name>
</gene>
<feature type="region of interest" description="Disordered" evidence="1">
    <location>
        <begin position="1"/>
        <end position="46"/>
    </location>
</feature>
<name>A0A8H8DHJ7_9FUNG</name>
<reference evidence="2 3" key="1">
    <citation type="journal article" name="Sci. Rep.">
        <title>Genome-scale phylogenetic analyses confirm Olpidium as the closest living zoosporic fungus to the non-flagellated, terrestrial fungi.</title>
        <authorList>
            <person name="Chang Y."/>
            <person name="Rochon D."/>
            <person name="Sekimoto S."/>
            <person name="Wang Y."/>
            <person name="Chovatia M."/>
            <person name="Sandor L."/>
            <person name="Salamov A."/>
            <person name="Grigoriev I.V."/>
            <person name="Stajich J.E."/>
            <person name="Spatafora J.W."/>
        </authorList>
    </citation>
    <scope>NUCLEOTIDE SEQUENCE [LARGE SCALE GENOMIC DNA]</scope>
    <source>
        <strain evidence="2">S191</strain>
    </source>
</reference>
<protein>
    <submittedName>
        <fullName evidence="2">Uncharacterized protein</fullName>
    </submittedName>
</protein>
<keyword evidence="3" id="KW-1185">Reference proteome</keyword>
<evidence type="ECO:0000313" key="3">
    <source>
        <dbReference type="Proteomes" id="UP000673691"/>
    </source>
</evidence>
<sequence length="74" mass="8371">MYYDEADVNSPAADNGPRQGEEPNTSPANTREIRHPTTAGTPLLDRRQFYNTSRGMGTPLSWLVYVKYELRVPT</sequence>
<proteinExistence type="predicted"/>
<accession>A0A8H8DHJ7</accession>
<evidence type="ECO:0000256" key="1">
    <source>
        <dbReference type="SAM" id="MobiDB-lite"/>
    </source>
</evidence>
<organism evidence="2 3">
    <name type="scientific">Olpidium bornovanus</name>
    <dbReference type="NCBI Taxonomy" id="278681"/>
    <lineage>
        <taxon>Eukaryota</taxon>
        <taxon>Fungi</taxon>
        <taxon>Fungi incertae sedis</taxon>
        <taxon>Olpidiomycota</taxon>
        <taxon>Olpidiomycotina</taxon>
        <taxon>Olpidiomycetes</taxon>
        <taxon>Olpidiales</taxon>
        <taxon>Olpidiaceae</taxon>
        <taxon>Olpidium</taxon>
    </lineage>
</organism>
<comment type="caution">
    <text evidence="2">The sequence shown here is derived from an EMBL/GenBank/DDBJ whole genome shotgun (WGS) entry which is preliminary data.</text>
</comment>
<dbReference type="EMBL" id="JAEFCI010008354">
    <property type="protein sequence ID" value="KAG5458513.1"/>
    <property type="molecule type" value="Genomic_DNA"/>
</dbReference>
<evidence type="ECO:0000313" key="2">
    <source>
        <dbReference type="EMBL" id="KAG5458513.1"/>
    </source>
</evidence>